<feature type="region of interest" description="Disordered" evidence="1">
    <location>
        <begin position="205"/>
        <end position="234"/>
    </location>
</feature>
<proteinExistence type="predicted"/>
<evidence type="ECO:0000313" key="2">
    <source>
        <dbReference type="EMBL" id="KAK0661803.1"/>
    </source>
</evidence>
<dbReference type="Proteomes" id="UP001175001">
    <property type="component" value="Unassembled WGS sequence"/>
</dbReference>
<dbReference type="AlphaFoldDB" id="A0AA39Z0A9"/>
<evidence type="ECO:0000256" key="1">
    <source>
        <dbReference type="SAM" id="MobiDB-lite"/>
    </source>
</evidence>
<name>A0AA39Z0A9_9PEZI</name>
<evidence type="ECO:0000313" key="3">
    <source>
        <dbReference type="Proteomes" id="UP001175001"/>
    </source>
</evidence>
<dbReference type="EMBL" id="JAUJDW010000007">
    <property type="protein sequence ID" value="KAK0661803.1"/>
    <property type="molecule type" value="Genomic_DNA"/>
</dbReference>
<sequence length="270" mass="29421">MRQSPPSMVLNLPAHTQKQLANMAASPAPTVSTDASPMDQYRLTMAQRYRQQIQQIMTADLLAQDPDAITPAPPLVPTTTSQITNAILTEDFEVAEDEVDEDELLPPYEEEEGNASDCTITVQEIDSPDTPSDNNVLGPNNEPRFFADYSPNPVDGRPNSASSSESIVQVEFEPKQLGRARALTLTKKGAVSVVEKPREHHFLRPRSRSNSAGKDAAPTAHCARPRLPTSRNSKMRKQLASIFSTKAHDHGHAAASATKPTTFVRSSAVL</sequence>
<comment type="caution">
    <text evidence="2">The sequence shown here is derived from an EMBL/GenBank/DDBJ whole genome shotgun (WGS) entry which is preliminary data.</text>
</comment>
<protein>
    <submittedName>
        <fullName evidence="2">Uncharacterized protein</fullName>
    </submittedName>
</protein>
<gene>
    <name evidence="2" type="ORF">DIS24_g2283</name>
</gene>
<reference evidence="2" key="1">
    <citation type="submission" date="2023-06" db="EMBL/GenBank/DDBJ databases">
        <title>Multi-omics analyses reveal the molecular pathogenesis toolkit of Lasiodiplodia hormozganensis, a cross-kingdom pathogen.</title>
        <authorList>
            <person name="Felix C."/>
            <person name="Meneses R."/>
            <person name="Goncalves M.F.M."/>
            <person name="Tilleman L."/>
            <person name="Duarte A.S."/>
            <person name="Jorrin-Novo J.V."/>
            <person name="Van De Peer Y."/>
            <person name="Deforce D."/>
            <person name="Van Nieuwerburgh F."/>
            <person name="Esteves A.C."/>
            <person name="Alves A."/>
        </authorList>
    </citation>
    <scope>NUCLEOTIDE SEQUENCE</scope>
    <source>
        <strain evidence="2">CBS 339.90</strain>
    </source>
</reference>
<keyword evidence="3" id="KW-1185">Reference proteome</keyword>
<organism evidence="2 3">
    <name type="scientific">Lasiodiplodia hormozganensis</name>
    <dbReference type="NCBI Taxonomy" id="869390"/>
    <lineage>
        <taxon>Eukaryota</taxon>
        <taxon>Fungi</taxon>
        <taxon>Dikarya</taxon>
        <taxon>Ascomycota</taxon>
        <taxon>Pezizomycotina</taxon>
        <taxon>Dothideomycetes</taxon>
        <taxon>Dothideomycetes incertae sedis</taxon>
        <taxon>Botryosphaeriales</taxon>
        <taxon>Botryosphaeriaceae</taxon>
        <taxon>Lasiodiplodia</taxon>
    </lineage>
</organism>
<accession>A0AA39Z0A9</accession>